<feature type="transmembrane region" description="Helical" evidence="1">
    <location>
        <begin position="111"/>
        <end position="139"/>
    </location>
</feature>
<accession>A0A510JZ04</accession>
<dbReference type="RefSeq" id="WP_026749477.1">
    <property type="nucleotide sequence ID" value="NZ_AP019831.1"/>
</dbReference>
<keyword evidence="1" id="KW-0472">Membrane</keyword>
<keyword evidence="1" id="KW-1133">Transmembrane helix</keyword>
<evidence type="ECO:0000313" key="3">
    <source>
        <dbReference type="Proteomes" id="UP000422644"/>
    </source>
</evidence>
<name>A0A510JZ04_9FUSO</name>
<dbReference type="AlphaFoldDB" id="A0A510JZ04"/>
<keyword evidence="3" id="KW-1185">Reference proteome</keyword>
<gene>
    <name evidence="2" type="ORF">JMUB3870_0747</name>
</gene>
<evidence type="ECO:0000256" key="1">
    <source>
        <dbReference type="SAM" id="Phobius"/>
    </source>
</evidence>
<keyword evidence="1" id="KW-0812">Transmembrane</keyword>
<feature type="transmembrane region" description="Helical" evidence="1">
    <location>
        <begin position="48"/>
        <end position="67"/>
    </location>
</feature>
<feature type="transmembrane region" description="Helical" evidence="1">
    <location>
        <begin position="7"/>
        <end position="28"/>
    </location>
</feature>
<dbReference type="EMBL" id="AP019831">
    <property type="protein sequence ID" value="BBM44629.1"/>
    <property type="molecule type" value="Genomic_DNA"/>
</dbReference>
<proteinExistence type="predicted"/>
<reference evidence="2 3" key="1">
    <citation type="submission" date="2019-07" db="EMBL/GenBank/DDBJ databases">
        <title>Complete Genome Sequence of Leptotrichia trevisanii Strain JMUB3870.</title>
        <authorList>
            <person name="Watanabe S."/>
            <person name="Cui L."/>
        </authorList>
    </citation>
    <scope>NUCLEOTIDE SEQUENCE [LARGE SCALE GENOMIC DNA]</scope>
    <source>
        <strain evidence="2 3">JMUB3870</strain>
    </source>
</reference>
<dbReference type="OrthoDB" id="82468at2"/>
<evidence type="ECO:0000313" key="2">
    <source>
        <dbReference type="EMBL" id="BBM44629.1"/>
    </source>
</evidence>
<feature type="transmembrane region" description="Helical" evidence="1">
    <location>
        <begin position="79"/>
        <end position="99"/>
    </location>
</feature>
<organism evidence="2 3">
    <name type="scientific">Leptotrichia trevisanii</name>
    <dbReference type="NCBI Taxonomy" id="109328"/>
    <lineage>
        <taxon>Bacteria</taxon>
        <taxon>Fusobacteriati</taxon>
        <taxon>Fusobacteriota</taxon>
        <taxon>Fusobacteriia</taxon>
        <taxon>Fusobacteriales</taxon>
        <taxon>Leptotrichiaceae</taxon>
        <taxon>Leptotrichia</taxon>
    </lineage>
</organism>
<dbReference type="Proteomes" id="UP000422644">
    <property type="component" value="Chromosome"/>
</dbReference>
<sequence>MKKGFFWLFYLLFLIFFDIILVIIRFNNSIYDFLTSLNIKNEWILERLFSLEEIIFIIISLIFAYLISKIKVNKKSLLIPPLIIVTIKAVILFFVLKYITSLDDTGESIFFTFFMVAGFGAYMGMMNLYFYLGLLFNLFRRRKNERKKLDS</sequence>
<protein>
    <submittedName>
        <fullName evidence="2">Uncharacterized protein</fullName>
    </submittedName>
</protein>